<keyword evidence="1" id="KW-0472">Membrane</keyword>
<feature type="transmembrane region" description="Helical" evidence="1">
    <location>
        <begin position="6"/>
        <end position="25"/>
    </location>
</feature>
<dbReference type="EMBL" id="DSGB01000003">
    <property type="protein sequence ID" value="HER95328.1"/>
    <property type="molecule type" value="Genomic_DNA"/>
</dbReference>
<dbReference type="AlphaFoldDB" id="A0A7V2AZ59"/>
<protein>
    <submittedName>
        <fullName evidence="2">Uncharacterized protein</fullName>
    </submittedName>
</protein>
<organism evidence="2">
    <name type="scientific">Rhodothermus marinus</name>
    <name type="common">Rhodothermus obamensis</name>
    <dbReference type="NCBI Taxonomy" id="29549"/>
    <lineage>
        <taxon>Bacteria</taxon>
        <taxon>Pseudomonadati</taxon>
        <taxon>Rhodothermota</taxon>
        <taxon>Rhodothermia</taxon>
        <taxon>Rhodothermales</taxon>
        <taxon>Rhodothermaceae</taxon>
        <taxon>Rhodothermus</taxon>
    </lineage>
</organism>
<accession>A0A7V2AZ59</accession>
<gene>
    <name evidence="2" type="ORF">ENO59_02240</name>
</gene>
<comment type="caution">
    <text evidence="2">The sequence shown here is derived from an EMBL/GenBank/DDBJ whole genome shotgun (WGS) entry which is preliminary data.</text>
</comment>
<reference evidence="2" key="1">
    <citation type="journal article" date="2020" name="mSystems">
        <title>Genome- and Community-Level Interaction Insights into Carbon Utilization and Element Cycling Functions of Hydrothermarchaeota in Hydrothermal Sediment.</title>
        <authorList>
            <person name="Zhou Z."/>
            <person name="Liu Y."/>
            <person name="Xu W."/>
            <person name="Pan J."/>
            <person name="Luo Z.H."/>
            <person name="Li M."/>
        </authorList>
    </citation>
    <scope>NUCLEOTIDE SEQUENCE [LARGE SCALE GENOMIC DNA]</scope>
    <source>
        <strain evidence="2">SpSt-143</strain>
    </source>
</reference>
<keyword evidence="1" id="KW-1133">Transmembrane helix</keyword>
<evidence type="ECO:0000313" key="2">
    <source>
        <dbReference type="EMBL" id="HER95328.1"/>
    </source>
</evidence>
<evidence type="ECO:0000256" key="1">
    <source>
        <dbReference type="SAM" id="Phobius"/>
    </source>
</evidence>
<proteinExistence type="predicted"/>
<name>A0A7V2AZ59_RHOMR</name>
<keyword evidence="1" id="KW-0812">Transmembrane</keyword>
<sequence>MNFWEFLTVALVAFALPLGIIKLVLDYRRAKLEARQGPSLSARELQQLVRQAVEEAQAPLLQRLEQQLRALPEERPSTSTPSSE</sequence>